<name>A0A9D2UXA9_9ACTN</name>
<keyword evidence="3" id="KW-0808">Transferase</keyword>
<evidence type="ECO:0000256" key="3">
    <source>
        <dbReference type="ARBA" id="ARBA00022679"/>
    </source>
</evidence>
<dbReference type="InterPro" id="IPR005814">
    <property type="entry name" value="Aminotrans_3"/>
</dbReference>
<sequence>MRLIDSEGRSYLDFLAGIGVCGLGHRHAVLQDALKGQVERLLHVSNYFYVEHRGQAAALISKLANNDMEGARALADAIAADDEHAVIDAASSAEGEQAWQTFFANSGAEANEGAMKLARLYAKRRGNGGNTIVCLRGSFHGRTPETVAATMQERLQEDFRPLPQGFVACSPNNVEELRSIFEELGNEICAVMLEPIQGESGVHLLSAEFARVAADLVHQVGGSVHCRCR</sequence>
<dbReference type="PANTHER" id="PTHR11986:SF79">
    <property type="entry name" value="ACETYLORNITHINE AMINOTRANSFERASE, MITOCHONDRIAL"/>
    <property type="match status" value="1"/>
</dbReference>
<dbReference type="InterPro" id="IPR015424">
    <property type="entry name" value="PyrdxlP-dep_Trfase"/>
</dbReference>
<comment type="caution">
    <text evidence="5">The sequence shown here is derived from an EMBL/GenBank/DDBJ whole genome shotgun (WGS) entry which is preliminary data.</text>
</comment>
<dbReference type="EMBL" id="DYWI01000112">
    <property type="protein sequence ID" value="HJF65636.1"/>
    <property type="molecule type" value="Genomic_DNA"/>
</dbReference>
<reference evidence="5" key="1">
    <citation type="journal article" date="2021" name="PeerJ">
        <title>Extensive microbial diversity within the chicken gut microbiome revealed by metagenomics and culture.</title>
        <authorList>
            <person name="Gilroy R."/>
            <person name="Ravi A."/>
            <person name="Getino M."/>
            <person name="Pursley I."/>
            <person name="Horton D.L."/>
            <person name="Alikhan N.F."/>
            <person name="Baker D."/>
            <person name="Gharbi K."/>
            <person name="Hall N."/>
            <person name="Watson M."/>
            <person name="Adriaenssens E.M."/>
            <person name="Foster-Nyarko E."/>
            <person name="Jarju S."/>
            <person name="Secka A."/>
            <person name="Antonio M."/>
            <person name="Oren A."/>
            <person name="Chaudhuri R.R."/>
            <person name="La Ragione R."/>
            <person name="Hildebrand F."/>
            <person name="Pallen M.J."/>
        </authorList>
    </citation>
    <scope>NUCLEOTIDE SEQUENCE</scope>
    <source>
        <strain evidence="5">ChiGjej6B6-11269</strain>
    </source>
</reference>
<dbReference type="GO" id="GO:0042802">
    <property type="term" value="F:identical protein binding"/>
    <property type="evidence" value="ECO:0007669"/>
    <property type="project" value="TreeGrafter"/>
</dbReference>
<keyword evidence="2 5" id="KW-0032">Aminotransferase</keyword>
<evidence type="ECO:0000256" key="2">
    <source>
        <dbReference type="ARBA" id="ARBA00022576"/>
    </source>
</evidence>
<evidence type="ECO:0000313" key="6">
    <source>
        <dbReference type="Proteomes" id="UP000786989"/>
    </source>
</evidence>
<dbReference type="InterPro" id="IPR050103">
    <property type="entry name" value="Class-III_PLP-dep_AT"/>
</dbReference>
<accession>A0A9D2UXA9</accession>
<evidence type="ECO:0000313" key="5">
    <source>
        <dbReference type="EMBL" id="HJF65636.1"/>
    </source>
</evidence>
<dbReference type="GO" id="GO:0030170">
    <property type="term" value="F:pyridoxal phosphate binding"/>
    <property type="evidence" value="ECO:0007669"/>
    <property type="project" value="InterPro"/>
</dbReference>
<dbReference type="InterPro" id="IPR015421">
    <property type="entry name" value="PyrdxlP-dep_Trfase_major"/>
</dbReference>
<reference evidence="5" key="2">
    <citation type="submission" date="2021-09" db="EMBL/GenBank/DDBJ databases">
        <authorList>
            <person name="Gilroy R."/>
        </authorList>
    </citation>
    <scope>NUCLEOTIDE SEQUENCE</scope>
    <source>
        <strain evidence="5">ChiGjej6B6-11269</strain>
    </source>
</reference>
<dbReference type="SUPFAM" id="SSF53383">
    <property type="entry name" value="PLP-dependent transferases"/>
    <property type="match status" value="1"/>
</dbReference>
<protein>
    <submittedName>
        <fullName evidence="5">Aminotransferase class III-fold pyridoxal phosphate-dependent enzyme</fullName>
    </submittedName>
</protein>
<dbReference type="Gene3D" id="3.40.640.10">
    <property type="entry name" value="Type I PLP-dependent aspartate aminotransferase-like (Major domain)"/>
    <property type="match status" value="1"/>
</dbReference>
<dbReference type="GO" id="GO:0008483">
    <property type="term" value="F:transaminase activity"/>
    <property type="evidence" value="ECO:0007669"/>
    <property type="project" value="UniProtKB-KW"/>
</dbReference>
<evidence type="ECO:0000256" key="1">
    <source>
        <dbReference type="ARBA" id="ARBA00001933"/>
    </source>
</evidence>
<organism evidence="5 6">
    <name type="scientific">Slackia equolifaciens</name>
    <dbReference type="NCBI Taxonomy" id="498718"/>
    <lineage>
        <taxon>Bacteria</taxon>
        <taxon>Bacillati</taxon>
        <taxon>Actinomycetota</taxon>
        <taxon>Coriobacteriia</taxon>
        <taxon>Eggerthellales</taxon>
        <taxon>Eggerthellaceae</taxon>
        <taxon>Slackia</taxon>
    </lineage>
</organism>
<gene>
    <name evidence="5" type="ORF">K8U77_05925</name>
</gene>
<dbReference type="InterPro" id="IPR015422">
    <property type="entry name" value="PyrdxlP-dep_Trfase_small"/>
</dbReference>
<evidence type="ECO:0000256" key="4">
    <source>
        <dbReference type="ARBA" id="ARBA00022898"/>
    </source>
</evidence>
<proteinExistence type="predicted"/>
<dbReference type="Pfam" id="PF00202">
    <property type="entry name" value="Aminotran_3"/>
    <property type="match status" value="1"/>
</dbReference>
<dbReference type="Gene3D" id="3.90.1150.10">
    <property type="entry name" value="Aspartate Aminotransferase, domain 1"/>
    <property type="match status" value="1"/>
</dbReference>
<dbReference type="PANTHER" id="PTHR11986">
    <property type="entry name" value="AMINOTRANSFERASE CLASS III"/>
    <property type="match status" value="1"/>
</dbReference>
<dbReference type="AlphaFoldDB" id="A0A9D2UXA9"/>
<keyword evidence="4" id="KW-0663">Pyridoxal phosphate</keyword>
<comment type="cofactor">
    <cofactor evidence="1">
        <name>pyridoxal 5'-phosphate</name>
        <dbReference type="ChEBI" id="CHEBI:597326"/>
    </cofactor>
</comment>
<dbReference type="Proteomes" id="UP000786989">
    <property type="component" value="Unassembled WGS sequence"/>
</dbReference>